<feature type="compositionally biased region" description="Basic and acidic residues" evidence="5">
    <location>
        <begin position="1"/>
        <end position="14"/>
    </location>
</feature>
<evidence type="ECO:0000256" key="1">
    <source>
        <dbReference type="ARBA" id="ARBA00008683"/>
    </source>
</evidence>
<evidence type="ECO:0000256" key="4">
    <source>
        <dbReference type="ARBA" id="ARBA00022825"/>
    </source>
</evidence>
<proteinExistence type="inferred from homology"/>
<dbReference type="Gene3D" id="6.20.330.10">
    <property type="match status" value="1"/>
</dbReference>
<reference evidence="8 9" key="1">
    <citation type="submission" date="2023-06" db="EMBL/GenBank/DDBJ databases">
        <title>Thiopseudomonas sp. CY1220 draft genome sequence.</title>
        <authorList>
            <person name="Zhao G."/>
            <person name="An M."/>
        </authorList>
    </citation>
    <scope>NUCLEOTIDE SEQUENCE [LARGE SCALE GENOMIC DNA]</scope>
    <source>
        <strain evidence="8 9">CY1220</strain>
    </source>
</reference>
<comment type="similarity">
    <text evidence="1">Belongs to the peptidase S49 family.</text>
</comment>
<keyword evidence="6" id="KW-1133">Transmembrane helix</keyword>
<dbReference type="Proteomes" id="UP001241056">
    <property type="component" value="Unassembled WGS sequence"/>
</dbReference>
<dbReference type="InterPro" id="IPR002142">
    <property type="entry name" value="Peptidase_S49"/>
</dbReference>
<keyword evidence="2" id="KW-0645">Protease</keyword>
<keyword evidence="6" id="KW-0812">Transmembrane</keyword>
<dbReference type="Pfam" id="PF01343">
    <property type="entry name" value="Peptidase_S49"/>
    <property type="match status" value="1"/>
</dbReference>
<evidence type="ECO:0000256" key="6">
    <source>
        <dbReference type="SAM" id="Phobius"/>
    </source>
</evidence>
<dbReference type="PANTHER" id="PTHR42987:SF8">
    <property type="entry name" value="PROTEINASE"/>
    <property type="match status" value="1"/>
</dbReference>
<evidence type="ECO:0000256" key="2">
    <source>
        <dbReference type="ARBA" id="ARBA00022670"/>
    </source>
</evidence>
<dbReference type="Gene3D" id="3.90.226.10">
    <property type="entry name" value="2-enoyl-CoA Hydratase, Chain A, domain 1"/>
    <property type="match status" value="1"/>
</dbReference>
<organism evidence="8 9">
    <name type="scientific">Thiopseudomonas acetoxidans</name>
    <dbReference type="NCBI Taxonomy" id="3041622"/>
    <lineage>
        <taxon>Bacteria</taxon>
        <taxon>Pseudomonadati</taxon>
        <taxon>Pseudomonadota</taxon>
        <taxon>Gammaproteobacteria</taxon>
        <taxon>Pseudomonadales</taxon>
        <taxon>Pseudomonadaceae</taxon>
        <taxon>Thiopseudomonas</taxon>
    </lineage>
</organism>
<evidence type="ECO:0000313" key="8">
    <source>
        <dbReference type="EMBL" id="MDM7857911.1"/>
    </source>
</evidence>
<protein>
    <submittedName>
        <fullName evidence="8">Signal peptide peptidase SppA</fullName>
    </submittedName>
</protein>
<dbReference type="EMBL" id="JAUCDY010000006">
    <property type="protein sequence ID" value="MDM7857911.1"/>
    <property type="molecule type" value="Genomic_DNA"/>
</dbReference>
<dbReference type="InterPro" id="IPR047272">
    <property type="entry name" value="S49_SppA_C"/>
</dbReference>
<keyword evidence="6" id="KW-0472">Membrane</keyword>
<evidence type="ECO:0000256" key="3">
    <source>
        <dbReference type="ARBA" id="ARBA00022801"/>
    </source>
</evidence>
<dbReference type="InterPro" id="IPR029045">
    <property type="entry name" value="ClpP/crotonase-like_dom_sf"/>
</dbReference>
<keyword evidence="3" id="KW-0378">Hydrolase</keyword>
<dbReference type="PANTHER" id="PTHR42987">
    <property type="entry name" value="PEPTIDASE S49"/>
    <property type="match status" value="1"/>
</dbReference>
<keyword evidence="9" id="KW-1185">Reference proteome</keyword>
<dbReference type="CDD" id="cd07023">
    <property type="entry name" value="S49_Sppa_N_C"/>
    <property type="match status" value="1"/>
</dbReference>
<dbReference type="SUPFAM" id="SSF52096">
    <property type="entry name" value="ClpP/crotonase"/>
    <property type="match status" value="1"/>
</dbReference>
<evidence type="ECO:0000256" key="5">
    <source>
        <dbReference type="SAM" id="MobiDB-lite"/>
    </source>
</evidence>
<evidence type="ECO:0000313" key="9">
    <source>
        <dbReference type="Proteomes" id="UP001241056"/>
    </source>
</evidence>
<feature type="transmembrane region" description="Helical" evidence="6">
    <location>
        <begin position="56"/>
        <end position="74"/>
    </location>
</feature>
<dbReference type="InterPro" id="IPR004635">
    <property type="entry name" value="Pept_S49_SppA"/>
</dbReference>
<dbReference type="RefSeq" id="WP_289410569.1">
    <property type="nucleotide sequence ID" value="NZ_JAUCDY010000006.1"/>
</dbReference>
<accession>A0ABT7SP02</accession>
<feature type="compositionally biased region" description="Polar residues" evidence="5">
    <location>
        <begin position="15"/>
        <end position="28"/>
    </location>
</feature>
<dbReference type="NCBIfam" id="TIGR00706">
    <property type="entry name" value="SppA_dom"/>
    <property type="match status" value="1"/>
</dbReference>
<name>A0ABT7SP02_9GAMM</name>
<evidence type="ECO:0000259" key="7">
    <source>
        <dbReference type="Pfam" id="PF01343"/>
    </source>
</evidence>
<feature type="domain" description="Peptidase S49" evidence="7">
    <location>
        <begin position="155"/>
        <end position="295"/>
    </location>
</feature>
<feature type="region of interest" description="Disordered" evidence="5">
    <location>
        <begin position="1"/>
        <end position="30"/>
    </location>
</feature>
<comment type="caution">
    <text evidence="8">The sequence shown here is derived from an EMBL/GenBank/DDBJ whole genome shotgun (WGS) entry which is preliminary data.</text>
</comment>
<sequence length="342" mass="38014">MSDQWKEENSDNWKEQSSAQKQQAPQDSTDTKTWKLLEKAVLASVQEQKRSRRWGIFFKSLTFLYLFGAIFLFSPSLTMDKKSPGTSHTALIEVRGMIADGEEASADKIVSALRHAFQDSDTKGIILRINSPGGSPVQSGYIYDEIQRLRQLYPHIKVYAVISDLGASGAYYIASAADEIYADKASLVGSIGVTAASFGFVGTLEMLGIERRVYTSGEHKAFLDPFQPQKAEETEFWKTVLNTTHEQFINSVKQGRGERLKFDAHPELFSGLIWTGEQALKMGLVDALGNSSLVAREVIGVDNIQDFSIQDSPFDRFAKRFGASVAERLAIWLGLQQAPAIR</sequence>
<keyword evidence="4" id="KW-0720">Serine protease</keyword>
<gene>
    <name evidence="8" type="primary">sppA</name>
    <name evidence="8" type="ORF">QEZ41_06425</name>
</gene>